<dbReference type="RefSeq" id="WP_100205468.1">
    <property type="nucleotide sequence ID" value="NZ_PGGW01000071.1"/>
</dbReference>
<gene>
    <name evidence="10" type="ORF">CUT44_31835</name>
</gene>
<proteinExistence type="inferred from homology"/>
<feature type="transmembrane region" description="Helical" evidence="7">
    <location>
        <begin position="179"/>
        <end position="200"/>
    </location>
</feature>
<comment type="similarity">
    <text evidence="7">Belongs to the binding-protein-dependent transport system permease family.</text>
</comment>
<accession>A0A2M8LPB5</accession>
<evidence type="ECO:0000256" key="7">
    <source>
        <dbReference type="RuleBase" id="RU363032"/>
    </source>
</evidence>
<dbReference type="PANTHER" id="PTHR30151:SF40">
    <property type="entry name" value="TRANSPORT SYSTEM INTEGRAL MEMBRANE PROTEIN"/>
    <property type="match status" value="1"/>
</dbReference>
<evidence type="ECO:0000256" key="6">
    <source>
        <dbReference type="ARBA" id="ARBA00023136"/>
    </source>
</evidence>
<evidence type="ECO:0000259" key="9">
    <source>
        <dbReference type="PROSITE" id="PS50928"/>
    </source>
</evidence>
<evidence type="ECO:0000313" key="10">
    <source>
        <dbReference type="EMBL" id="PJE93798.1"/>
    </source>
</evidence>
<protein>
    <submittedName>
        <fullName evidence="10">ABC transporter permease</fullName>
    </submittedName>
</protein>
<feature type="region of interest" description="Disordered" evidence="8">
    <location>
        <begin position="1"/>
        <end position="53"/>
    </location>
</feature>
<dbReference type="InterPro" id="IPR035906">
    <property type="entry name" value="MetI-like_sf"/>
</dbReference>
<feature type="transmembrane region" description="Helical" evidence="7">
    <location>
        <begin position="118"/>
        <end position="141"/>
    </location>
</feature>
<keyword evidence="11" id="KW-1185">Reference proteome</keyword>
<dbReference type="Gene3D" id="1.10.3720.10">
    <property type="entry name" value="MetI-like"/>
    <property type="match status" value="1"/>
</dbReference>
<dbReference type="SUPFAM" id="SSF161098">
    <property type="entry name" value="MetI-like"/>
    <property type="match status" value="1"/>
</dbReference>
<comment type="caution">
    <text evidence="10">The sequence shown here is derived from an EMBL/GenBank/DDBJ whole genome shotgun (WGS) entry which is preliminary data.</text>
</comment>
<dbReference type="PANTHER" id="PTHR30151">
    <property type="entry name" value="ALKANE SULFONATE ABC TRANSPORTER-RELATED, MEMBRANE SUBUNIT"/>
    <property type="match status" value="1"/>
</dbReference>
<dbReference type="Pfam" id="PF00528">
    <property type="entry name" value="BPD_transp_1"/>
    <property type="match status" value="1"/>
</dbReference>
<dbReference type="Proteomes" id="UP000230407">
    <property type="component" value="Unassembled WGS sequence"/>
</dbReference>
<feature type="domain" description="ABC transmembrane type-1" evidence="9">
    <location>
        <begin position="115"/>
        <end position="297"/>
    </location>
</feature>
<evidence type="ECO:0000313" key="11">
    <source>
        <dbReference type="Proteomes" id="UP000230407"/>
    </source>
</evidence>
<organism evidence="10 11">
    <name type="scientific">Streptomyces carminius</name>
    <dbReference type="NCBI Taxonomy" id="2665496"/>
    <lineage>
        <taxon>Bacteria</taxon>
        <taxon>Bacillati</taxon>
        <taxon>Actinomycetota</taxon>
        <taxon>Actinomycetes</taxon>
        <taxon>Kitasatosporales</taxon>
        <taxon>Streptomycetaceae</taxon>
        <taxon>Streptomyces</taxon>
    </lineage>
</organism>
<keyword evidence="3" id="KW-1003">Cell membrane</keyword>
<evidence type="ECO:0000256" key="2">
    <source>
        <dbReference type="ARBA" id="ARBA00022448"/>
    </source>
</evidence>
<feature type="transmembrane region" description="Helical" evidence="7">
    <location>
        <begin position="221"/>
        <end position="238"/>
    </location>
</feature>
<keyword evidence="6 7" id="KW-0472">Membrane</keyword>
<keyword evidence="2 7" id="KW-0813">Transport</keyword>
<dbReference type="PROSITE" id="PS50928">
    <property type="entry name" value="ABC_TM1"/>
    <property type="match status" value="1"/>
</dbReference>
<keyword evidence="5 7" id="KW-1133">Transmembrane helix</keyword>
<feature type="transmembrane region" description="Helical" evidence="7">
    <location>
        <begin position="276"/>
        <end position="298"/>
    </location>
</feature>
<dbReference type="GO" id="GO:0005886">
    <property type="term" value="C:plasma membrane"/>
    <property type="evidence" value="ECO:0007669"/>
    <property type="project" value="UniProtKB-SubCell"/>
</dbReference>
<evidence type="ECO:0000256" key="4">
    <source>
        <dbReference type="ARBA" id="ARBA00022692"/>
    </source>
</evidence>
<dbReference type="AlphaFoldDB" id="A0A2M8LPB5"/>
<dbReference type="EMBL" id="PGGW01000071">
    <property type="protein sequence ID" value="PJE93798.1"/>
    <property type="molecule type" value="Genomic_DNA"/>
</dbReference>
<sequence length="316" mass="31635">MPATDTEDSRQGLRKAADADDPAGPGGTSGVSGASDDSDEMASGLDALESPASTPGAASRRVLAKVAPPLAAIALVLALWQTAHTLGWSATLPAPAAVWRELAGAWSDGTLLPALGHSLLRCLTGFAASVAIGVPLGLLLTRLAMLRTVLGPILSAVQSLPAAALVPVAVIALGNSEGAVYAVVLLGAVPSIAVGVTAAVDQVPPLLLRAGRSMGAGGLTGAVHVLVPAALPGFVTALRHGWTFGWRALMTAELITATPLPGIGRMLDAGRQSGEMSLVLASVVLILAVGVAVESALFSPVERRVLHSRGLAAAGR</sequence>
<comment type="subcellular location">
    <subcellularLocation>
        <location evidence="1 7">Cell membrane</location>
        <topology evidence="1 7">Multi-pass membrane protein</topology>
    </subcellularLocation>
</comment>
<dbReference type="CDD" id="cd06261">
    <property type="entry name" value="TM_PBP2"/>
    <property type="match status" value="1"/>
</dbReference>
<evidence type="ECO:0000256" key="8">
    <source>
        <dbReference type="SAM" id="MobiDB-lite"/>
    </source>
</evidence>
<dbReference type="GO" id="GO:0055085">
    <property type="term" value="P:transmembrane transport"/>
    <property type="evidence" value="ECO:0007669"/>
    <property type="project" value="InterPro"/>
</dbReference>
<feature type="compositionally biased region" description="Basic and acidic residues" evidence="8">
    <location>
        <begin position="7"/>
        <end position="18"/>
    </location>
</feature>
<keyword evidence="4 7" id="KW-0812">Transmembrane</keyword>
<feature type="transmembrane region" description="Helical" evidence="7">
    <location>
        <begin position="153"/>
        <end position="173"/>
    </location>
</feature>
<evidence type="ECO:0000256" key="5">
    <source>
        <dbReference type="ARBA" id="ARBA00022989"/>
    </source>
</evidence>
<reference evidence="10 11" key="1">
    <citation type="submission" date="2017-11" db="EMBL/GenBank/DDBJ databases">
        <title>Streptomyces carmine sp. nov., a novel actinomycete isolated from Sophora alopecuroides in Xinjiang, China.</title>
        <authorList>
            <person name="Wang Y."/>
            <person name="Luo X."/>
            <person name="Wan C."/>
            <person name="Zhang L."/>
        </authorList>
    </citation>
    <scope>NUCLEOTIDE SEQUENCE [LARGE SCALE GENOMIC DNA]</scope>
    <source>
        <strain evidence="10 11">TRM SA0054</strain>
    </source>
</reference>
<evidence type="ECO:0000256" key="3">
    <source>
        <dbReference type="ARBA" id="ARBA00022475"/>
    </source>
</evidence>
<name>A0A2M8LPB5_9ACTN</name>
<evidence type="ECO:0000256" key="1">
    <source>
        <dbReference type="ARBA" id="ARBA00004651"/>
    </source>
</evidence>
<dbReference type="InterPro" id="IPR000515">
    <property type="entry name" value="MetI-like"/>
</dbReference>
<feature type="transmembrane region" description="Helical" evidence="7">
    <location>
        <begin position="62"/>
        <end position="83"/>
    </location>
</feature>